<organism evidence="1 2">
    <name type="scientific">Actinocatenispora thailandica</name>
    <dbReference type="NCBI Taxonomy" id="227318"/>
    <lineage>
        <taxon>Bacteria</taxon>
        <taxon>Bacillati</taxon>
        <taxon>Actinomycetota</taxon>
        <taxon>Actinomycetes</taxon>
        <taxon>Micromonosporales</taxon>
        <taxon>Micromonosporaceae</taxon>
        <taxon>Actinocatenispora</taxon>
    </lineage>
</organism>
<dbReference type="Proteomes" id="UP000611640">
    <property type="component" value="Chromosome"/>
</dbReference>
<dbReference type="KEGG" id="atl:Athai_02850"/>
<dbReference type="EMBL" id="AP023355">
    <property type="protein sequence ID" value="BCJ32782.1"/>
    <property type="molecule type" value="Genomic_DNA"/>
</dbReference>
<accession>A0A7R7HUD9</accession>
<keyword evidence="2" id="KW-1185">Reference proteome</keyword>
<gene>
    <name evidence="1" type="ORF">Athai_02850</name>
</gene>
<dbReference type="AlphaFoldDB" id="A0A7R7HUD9"/>
<name>A0A7R7HUD9_9ACTN</name>
<sequence>MPSQPAALTCPLCGNREFQTEAGRLDSKWGVTSHKMVLKICTRCRYILHFYDKHSIFDFD</sequence>
<evidence type="ECO:0000313" key="1">
    <source>
        <dbReference type="EMBL" id="BCJ32782.1"/>
    </source>
</evidence>
<protein>
    <submittedName>
        <fullName evidence="1">Uncharacterized protein</fullName>
    </submittedName>
</protein>
<reference evidence="1 2" key="1">
    <citation type="submission" date="2020-08" db="EMBL/GenBank/DDBJ databases">
        <title>Whole genome shotgun sequence of Actinocatenispora thailandica NBRC 105041.</title>
        <authorList>
            <person name="Komaki H."/>
            <person name="Tamura T."/>
        </authorList>
    </citation>
    <scope>NUCLEOTIDE SEQUENCE [LARGE SCALE GENOMIC DNA]</scope>
    <source>
        <strain evidence="1 2">NBRC 105041</strain>
    </source>
</reference>
<proteinExistence type="predicted"/>
<evidence type="ECO:0000313" key="2">
    <source>
        <dbReference type="Proteomes" id="UP000611640"/>
    </source>
</evidence>